<sequence length="414" mass="46885">MIVRSQTLDLEVSRTLDILVEADSAVMDDTFLRTVAKPCLAQSPLDAALPACHQILKHHAHSMDESTDPPTLKWSPGEQHALTVVALADICIDMLERLLPSNSQYRFGSLHKAKPILRSLTYLVSAFPENQAAIATCERAADITKQLRLHWSSWTLEEERSARICELCIDATVSRESAPDEEDRTRHQRRILETIRRLLFVIPISEPAVYCRLVGLLRSTEVTQEVRGKISMYIWHYDEHFHIGVAHIMILLETISDGCERMSISELLRMSTTALRNCMRLPTQERAGLRGEIRRALSALAVYFNSSTVEAFAAKITEARGWLTVQTLFNTCVPIAQWDADTFTPHVVEALARLALGCAQADHWFAEIQERVKTLREVIGITLPEWYVYDCSMSELDPGHILFLFKLYSLQSAQ</sequence>
<accession>A0A1X6N4S9</accession>
<evidence type="ECO:0000313" key="1">
    <source>
        <dbReference type="EMBL" id="OSX63433.1"/>
    </source>
</evidence>
<dbReference type="GeneID" id="36330095"/>
<keyword evidence="2" id="KW-1185">Reference proteome</keyword>
<dbReference type="RefSeq" id="XP_024340227.1">
    <property type="nucleotide sequence ID" value="XM_024485146.1"/>
</dbReference>
<reference evidence="1 2" key="1">
    <citation type="submission" date="2017-04" db="EMBL/GenBank/DDBJ databases">
        <title>Genome Sequence of the Model Brown-Rot Fungus Postia placenta SB12.</title>
        <authorList>
            <consortium name="DOE Joint Genome Institute"/>
            <person name="Gaskell J."/>
            <person name="Kersten P."/>
            <person name="Larrondo L.F."/>
            <person name="Canessa P."/>
            <person name="Martinez D."/>
            <person name="Hibbett D."/>
            <person name="Schmoll M."/>
            <person name="Kubicek C.P."/>
            <person name="Martinez A.T."/>
            <person name="Yadav J."/>
            <person name="Master E."/>
            <person name="Magnuson J.K."/>
            <person name="James T."/>
            <person name="Yaver D."/>
            <person name="Berka R."/>
            <person name="Labutti K."/>
            <person name="Lipzen A."/>
            <person name="Aerts A."/>
            <person name="Barry K."/>
            <person name="Henrissat B."/>
            <person name="Blanchette R."/>
            <person name="Grigoriev I."/>
            <person name="Cullen D."/>
        </authorList>
    </citation>
    <scope>NUCLEOTIDE SEQUENCE [LARGE SCALE GENOMIC DNA]</scope>
    <source>
        <strain evidence="1 2">MAD-698-R-SB12</strain>
    </source>
</reference>
<dbReference type="OrthoDB" id="10274938at2759"/>
<proteinExistence type="predicted"/>
<dbReference type="AlphaFoldDB" id="A0A1X6N4S9"/>
<dbReference type="Proteomes" id="UP000194127">
    <property type="component" value="Unassembled WGS sequence"/>
</dbReference>
<evidence type="ECO:0000313" key="2">
    <source>
        <dbReference type="Proteomes" id="UP000194127"/>
    </source>
</evidence>
<name>A0A1X6N4S9_9APHY</name>
<gene>
    <name evidence="1" type="ORF">POSPLADRAFT_1140244</name>
</gene>
<organism evidence="1 2">
    <name type="scientific">Postia placenta MAD-698-R-SB12</name>
    <dbReference type="NCBI Taxonomy" id="670580"/>
    <lineage>
        <taxon>Eukaryota</taxon>
        <taxon>Fungi</taxon>
        <taxon>Dikarya</taxon>
        <taxon>Basidiomycota</taxon>
        <taxon>Agaricomycotina</taxon>
        <taxon>Agaricomycetes</taxon>
        <taxon>Polyporales</taxon>
        <taxon>Adustoporiaceae</taxon>
        <taxon>Rhodonia</taxon>
    </lineage>
</organism>
<dbReference type="EMBL" id="KZ110595">
    <property type="protein sequence ID" value="OSX63433.1"/>
    <property type="molecule type" value="Genomic_DNA"/>
</dbReference>
<protein>
    <submittedName>
        <fullName evidence="1">Uncharacterized protein</fullName>
    </submittedName>
</protein>